<dbReference type="SUPFAM" id="SSF102198">
    <property type="entry name" value="Putative cyclase"/>
    <property type="match status" value="1"/>
</dbReference>
<dbReference type="GO" id="GO:0019441">
    <property type="term" value="P:L-tryptophan catabolic process to kynurenine"/>
    <property type="evidence" value="ECO:0007669"/>
    <property type="project" value="InterPro"/>
</dbReference>
<evidence type="ECO:0000313" key="3">
    <source>
        <dbReference type="Proteomes" id="UP000251211"/>
    </source>
</evidence>
<dbReference type="InterPro" id="IPR007325">
    <property type="entry name" value="KFase/CYL"/>
</dbReference>
<evidence type="ECO:0000313" key="2">
    <source>
        <dbReference type="EMBL" id="SPZ42875.1"/>
    </source>
</evidence>
<organism evidence="2 3">
    <name type="scientific">Rhodococcus wratislaviensis</name>
    <name type="common">Tsukamurella wratislaviensis</name>
    <dbReference type="NCBI Taxonomy" id="44752"/>
    <lineage>
        <taxon>Bacteria</taxon>
        <taxon>Bacillati</taxon>
        <taxon>Actinomycetota</taxon>
        <taxon>Actinomycetes</taxon>
        <taxon>Mycobacteriales</taxon>
        <taxon>Nocardiaceae</taxon>
        <taxon>Rhodococcus</taxon>
    </lineage>
</organism>
<dbReference type="Gene3D" id="3.50.30.50">
    <property type="entry name" value="Putative cyclase"/>
    <property type="match status" value="1"/>
</dbReference>
<dbReference type="PANTHER" id="PTHR34861">
    <property type="match status" value="1"/>
</dbReference>
<protein>
    <submittedName>
        <fullName evidence="2">Cyclase</fullName>
    </submittedName>
</protein>
<proteinExistence type="predicted"/>
<evidence type="ECO:0000256" key="1">
    <source>
        <dbReference type="SAM" id="MobiDB-lite"/>
    </source>
</evidence>
<dbReference type="AlphaFoldDB" id="A0AB38FMM8"/>
<dbReference type="RefSeq" id="WP_112302122.1">
    <property type="nucleotide sequence ID" value="NZ_QTTP01000001.1"/>
</dbReference>
<dbReference type="EMBL" id="UAUI01000027">
    <property type="protein sequence ID" value="SPZ42875.1"/>
    <property type="molecule type" value="Genomic_DNA"/>
</dbReference>
<comment type="caution">
    <text evidence="2">The sequence shown here is derived from an EMBL/GenBank/DDBJ whole genome shotgun (WGS) entry which is preliminary data.</text>
</comment>
<accession>A0AB38FMM8</accession>
<reference evidence="2 3" key="1">
    <citation type="submission" date="2018-06" db="EMBL/GenBank/DDBJ databases">
        <authorList>
            <consortium name="Pathogen Informatics"/>
            <person name="Doyle S."/>
        </authorList>
    </citation>
    <scope>NUCLEOTIDE SEQUENCE [LARGE SCALE GENOMIC DNA]</scope>
    <source>
        <strain evidence="2 3">NCTC13229</strain>
    </source>
</reference>
<dbReference type="GO" id="GO:0004061">
    <property type="term" value="F:arylformamidase activity"/>
    <property type="evidence" value="ECO:0007669"/>
    <property type="project" value="InterPro"/>
</dbReference>
<sequence>MPIDNPTTGIPAAPTRSTWGQFQTTPDRGMANYAGPDHVRDAATLIQRGTVFGLDYPLDAFVPSLATLRSAPEHHVVSRHRDHRDDYLDGFWPQAASHLDGLRHRRHAEHGFYNGTPDDAIVAGNPALGINHWSQHPIAGRGVLIDIGRHRTHLGKPIDHAGGEALDICELDDTLAAQDVQLRTGDLLLIRTGWAQWFLDEATADQRARIHTSKTCTGLAQSQAAIDWFADHQVALAASDTFALERLPAVADSPFGGDTDHGMMHQELIALLGLPIGELWKLDELGEDCALDGRYECLLTVKPLNLTGGVGSPANATAIK</sequence>
<dbReference type="Pfam" id="PF04199">
    <property type="entry name" value="Cyclase"/>
    <property type="match status" value="1"/>
</dbReference>
<dbReference type="PANTHER" id="PTHR34861:SF11">
    <property type="entry name" value="CYCLASE"/>
    <property type="match status" value="1"/>
</dbReference>
<gene>
    <name evidence="2" type="ORF">NCTC13229_06409</name>
</gene>
<feature type="region of interest" description="Disordered" evidence="1">
    <location>
        <begin position="1"/>
        <end position="21"/>
    </location>
</feature>
<dbReference type="InterPro" id="IPR037175">
    <property type="entry name" value="KFase_sf"/>
</dbReference>
<dbReference type="Proteomes" id="UP000251211">
    <property type="component" value="Unassembled WGS sequence"/>
</dbReference>
<name>A0AB38FMM8_RHOWR</name>